<sequence length="251" mass="28029">MYDRSIILLWVVGVAFVLQTLGGGLLNGLSSNWKGGARSFLPSIQNNPSTLSNGRDSDAIYIPGTKWGFCVPRDVPDFLWVFWCFVAAFDSLVCALALWEGIGFVRRRRRRSAREREAENADSDLDSVVLSLQRPPNLLRVLLRDSMIAPFITFIVCPLNLLAIVTTLPPTLSALVFQVTPMVPPLLGCRMILNLRGAYYRPFDEEYYTVPIYDEGTNPCPVFIPGDLELDSITSRVHAEFSNGKDDRIVA</sequence>
<dbReference type="AlphaFoldDB" id="A8PB86"/>
<name>A8PB86_COPC7</name>
<protein>
    <submittedName>
        <fullName evidence="2">Uncharacterized protein</fullName>
    </submittedName>
</protein>
<dbReference type="InParanoid" id="A8PB86"/>
<keyword evidence="1" id="KW-0812">Transmembrane</keyword>
<comment type="caution">
    <text evidence="2">The sequence shown here is derived from an EMBL/GenBank/DDBJ whole genome shotgun (WGS) entry which is preliminary data.</text>
</comment>
<feature type="transmembrane region" description="Helical" evidence="1">
    <location>
        <begin position="7"/>
        <end position="26"/>
    </location>
</feature>
<dbReference type="GeneID" id="6016753"/>
<dbReference type="RefSeq" id="XP_001840122.2">
    <property type="nucleotide sequence ID" value="XM_001840070.2"/>
</dbReference>
<proteinExistence type="predicted"/>
<accession>A8PB86</accession>
<evidence type="ECO:0000313" key="2">
    <source>
        <dbReference type="EMBL" id="EAU81569.2"/>
    </source>
</evidence>
<dbReference type="VEuPathDB" id="FungiDB:CC1G_02585"/>
<evidence type="ECO:0000313" key="3">
    <source>
        <dbReference type="Proteomes" id="UP000001861"/>
    </source>
</evidence>
<evidence type="ECO:0000256" key="1">
    <source>
        <dbReference type="SAM" id="Phobius"/>
    </source>
</evidence>
<organism evidence="2 3">
    <name type="scientific">Coprinopsis cinerea (strain Okayama-7 / 130 / ATCC MYA-4618 / FGSC 9003)</name>
    <name type="common">Inky cap fungus</name>
    <name type="synonym">Hormographiella aspergillata</name>
    <dbReference type="NCBI Taxonomy" id="240176"/>
    <lineage>
        <taxon>Eukaryota</taxon>
        <taxon>Fungi</taxon>
        <taxon>Dikarya</taxon>
        <taxon>Basidiomycota</taxon>
        <taxon>Agaricomycotina</taxon>
        <taxon>Agaricomycetes</taxon>
        <taxon>Agaricomycetidae</taxon>
        <taxon>Agaricales</taxon>
        <taxon>Agaricineae</taxon>
        <taxon>Psathyrellaceae</taxon>
        <taxon>Coprinopsis</taxon>
    </lineage>
</organism>
<dbReference type="OrthoDB" id="3349377at2759"/>
<dbReference type="Proteomes" id="UP000001861">
    <property type="component" value="Unassembled WGS sequence"/>
</dbReference>
<dbReference type="OMA" id="RDSMIAP"/>
<keyword evidence="1" id="KW-1133">Transmembrane helix</keyword>
<feature type="transmembrane region" description="Helical" evidence="1">
    <location>
        <begin position="174"/>
        <end position="193"/>
    </location>
</feature>
<feature type="transmembrane region" description="Helical" evidence="1">
    <location>
        <begin position="148"/>
        <end position="168"/>
    </location>
</feature>
<dbReference type="KEGG" id="cci:CC1G_02585"/>
<dbReference type="HOGENOM" id="CLU_1107063_0_0_1"/>
<dbReference type="EMBL" id="AACS02000004">
    <property type="protein sequence ID" value="EAU81569.2"/>
    <property type="molecule type" value="Genomic_DNA"/>
</dbReference>
<keyword evidence="1" id="KW-0472">Membrane</keyword>
<keyword evidence="3" id="KW-1185">Reference proteome</keyword>
<feature type="transmembrane region" description="Helical" evidence="1">
    <location>
        <begin position="80"/>
        <end position="105"/>
    </location>
</feature>
<reference evidence="2 3" key="1">
    <citation type="journal article" date="2010" name="Proc. Natl. Acad. Sci. U.S.A.">
        <title>Insights into evolution of multicellular fungi from the assembled chromosomes of the mushroom Coprinopsis cinerea (Coprinus cinereus).</title>
        <authorList>
            <person name="Stajich J.E."/>
            <person name="Wilke S.K."/>
            <person name="Ahren D."/>
            <person name="Au C.H."/>
            <person name="Birren B.W."/>
            <person name="Borodovsky M."/>
            <person name="Burns C."/>
            <person name="Canback B."/>
            <person name="Casselton L.A."/>
            <person name="Cheng C.K."/>
            <person name="Deng J."/>
            <person name="Dietrich F.S."/>
            <person name="Fargo D.C."/>
            <person name="Farman M.L."/>
            <person name="Gathman A.C."/>
            <person name="Goldberg J."/>
            <person name="Guigo R."/>
            <person name="Hoegger P.J."/>
            <person name="Hooker J.B."/>
            <person name="Huggins A."/>
            <person name="James T.Y."/>
            <person name="Kamada T."/>
            <person name="Kilaru S."/>
            <person name="Kodira C."/>
            <person name="Kues U."/>
            <person name="Kupfer D."/>
            <person name="Kwan H.S."/>
            <person name="Lomsadze A."/>
            <person name="Li W."/>
            <person name="Lilly W.W."/>
            <person name="Ma L.J."/>
            <person name="Mackey A.J."/>
            <person name="Manning G."/>
            <person name="Martin F."/>
            <person name="Muraguchi H."/>
            <person name="Natvig D.O."/>
            <person name="Palmerini H."/>
            <person name="Ramesh M.A."/>
            <person name="Rehmeyer C.J."/>
            <person name="Roe B.A."/>
            <person name="Shenoy N."/>
            <person name="Stanke M."/>
            <person name="Ter-Hovhannisyan V."/>
            <person name="Tunlid A."/>
            <person name="Velagapudi R."/>
            <person name="Vision T.J."/>
            <person name="Zeng Q."/>
            <person name="Zolan M.E."/>
            <person name="Pukkila P.J."/>
        </authorList>
    </citation>
    <scope>NUCLEOTIDE SEQUENCE [LARGE SCALE GENOMIC DNA]</scope>
    <source>
        <strain evidence="3">Okayama-7 / 130 / ATCC MYA-4618 / FGSC 9003</strain>
    </source>
</reference>
<gene>
    <name evidence="2" type="ORF">CC1G_02585</name>
</gene>